<keyword evidence="5 12" id="KW-0812">Transmembrane</keyword>
<feature type="coiled-coil region" evidence="10">
    <location>
        <begin position="269"/>
        <end position="369"/>
    </location>
</feature>
<feature type="compositionally biased region" description="Basic and acidic residues" evidence="11">
    <location>
        <begin position="568"/>
        <end position="577"/>
    </location>
</feature>
<evidence type="ECO:0000256" key="7">
    <source>
        <dbReference type="ARBA" id="ARBA00023034"/>
    </source>
</evidence>
<proteinExistence type="inferred from homology"/>
<dbReference type="AlphaFoldDB" id="A0A2S4V4Z5"/>
<dbReference type="Pfam" id="PF08172">
    <property type="entry name" value="CASP_C"/>
    <property type="match status" value="1"/>
</dbReference>
<evidence type="ECO:0000256" key="12">
    <source>
        <dbReference type="SAM" id="Phobius"/>
    </source>
</evidence>
<dbReference type="VEuPathDB" id="FungiDB:PSHT_01630"/>
<dbReference type="PANTHER" id="PTHR14043">
    <property type="entry name" value="CCAAT DISPLACEMENT PROTEIN-RELATED"/>
    <property type="match status" value="1"/>
</dbReference>
<dbReference type="InterPro" id="IPR012955">
    <property type="entry name" value="CASP_C"/>
</dbReference>
<evidence type="ECO:0000259" key="13">
    <source>
        <dbReference type="Pfam" id="PF08172"/>
    </source>
</evidence>
<feature type="non-terminal residue" evidence="15">
    <location>
        <position position="751"/>
    </location>
</feature>
<gene>
    <name evidence="15" type="ORF">PSTT_10265</name>
</gene>
<evidence type="ECO:0000256" key="9">
    <source>
        <dbReference type="ARBA" id="ARBA00023136"/>
    </source>
</evidence>
<dbReference type="Pfam" id="PF25398">
    <property type="entry name" value="CUX1_N"/>
    <property type="match status" value="1"/>
</dbReference>
<keyword evidence="7" id="KW-0333">Golgi apparatus</keyword>
<reference evidence="15" key="1">
    <citation type="submission" date="2017-12" db="EMBL/GenBank/DDBJ databases">
        <title>Gene loss provides genomic basis for host adaptation in cereal stripe rust fungi.</title>
        <authorList>
            <person name="Xia C."/>
        </authorList>
    </citation>
    <scope>NUCLEOTIDE SEQUENCE [LARGE SCALE GENOMIC DNA]</scope>
    <source>
        <strain evidence="15">93-210</strain>
    </source>
</reference>
<evidence type="ECO:0000256" key="6">
    <source>
        <dbReference type="ARBA" id="ARBA00022989"/>
    </source>
</evidence>
<protein>
    <recommendedName>
        <fullName evidence="3">Protein CASP</fullName>
    </recommendedName>
</protein>
<evidence type="ECO:0000256" key="5">
    <source>
        <dbReference type="ARBA" id="ARBA00022692"/>
    </source>
</evidence>
<dbReference type="GO" id="GO:0000139">
    <property type="term" value="C:Golgi membrane"/>
    <property type="evidence" value="ECO:0007669"/>
    <property type="project" value="UniProtKB-SubCell"/>
</dbReference>
<evidence type="ECO:0000256" key="10">
    <source>
        <dbReference type="SAM" id="Coils"/>
    </source>
</evidence>
<dbReference type="PANTHER" id="PTHR14043:SF2">
    <property type="entry name" value="HOMEOBOX PROTEIN CUT"/>
    <property type="match status" value="1"/>
</dbReference>
<keyword evidence="9 12" id="KW-0472">Membrane</keyword>
<comment type="subcellular location">
    <subcellularLocation>
        <location evidence="1">Golgi apparatus membrane</location>
        <topology evidence="1">Single-pass type IV membrane protein</topology>
    </subcellularLocation>
</comment>
<feature type="non-terminal residue" evidence="15">
    <location>
        <position position="1"/>
    </location>
</feature>
<evidence type="ECO:0000256" key="3">
    <source>
        <dbReference type="ARBA" id="ARBA00018691"/>
    </source>
</evidence>
<keyword evidence="8 10" id="KW-0175">Coiled coil</keyword>
<organism evidence="15 16">
    <name type="scientific">Puccinia striiformis</name>
    <dbReference type="NCBI Taxonomy" id="27350"/>
    <lineage>
        <taxon>Eukaryota</taxon>
        <taxon>Fungi</taxon>
        <taxon>Dikarya</taxon>
        <taxon>Basidiomycota</taxon>
        <taxon>Pucciniomycotina</taxon>
        <taxon>Pucciniomycetes</taxon>
        <taxon>Pucciniales</taxon>
        <taxon>Pucciniaceae</taxon>
        <taxon>Puccinia</taxon>
    </lineage>
</organism>
<evidence type="ECO:0000259" key="14">
    <source>
        <dbReference type="Pfam" id="PF25398"/>
    </source>
</evidence>
<feature type="coiled-coil region" evidence="10">
    <location>
        <begin position="58"/>
        <end position="117"/>
    </location>
</feature>
<evidence type="ECO:0000313" key="16">
    <source>
        <dbReference type="Proteomes" id="UP000239156"/>
    </source>
</evidence>
<feature type="domain" description="CASP C-terminal" evidence="13">
    <location>
        <begin position="471"/>
        <end position="724"/>
    </location>
</feature>
<feature type="compositionally biased region" description="Basic and acidic residues" evidence="11">
    <location>
        <begin position="519"/>
        <end position="532"/>
    </location>
</feature>
<dbReference type="GO" id="GO:0006891">
    <property type="term" value="P:intra-Golgi vesicle-mediated transport"/>
    <property type="evidence" value="ECO:0007669"/>
    <property type="project" value="InterPro"/>
</dbReference>
<evidence type="ECO:0000313" key="15">
    <source>
        <dbReference type="EMBL" id="POW04612.1"/>
    </source>
</evidence>
<dbReference type="InterPro" id="IPR057476">
    <property type="entry name" value="Cux_N"/>
</dbReference>
<dbReference type="Proteomes" id="UP000239156">
    <property type="component" value="Unassembled WGS sequence"/>
</dbReference>
<keyword evidence="6 12" id="KW-1133">Transmembrane helix</keyword>
<evidence type="ECO:0000256" key="1">
    <source>
        <dbReference type="ARBA" id="ARBA00004409"/>
    </source>
</evidence>
<dbReference type="EMBL" id="PKSL01000109">
    <property type="protein sequence ID" value="POW04612.1"/>
    <property type="molecule type" value="Genomic_DNA"/>
</dbReference>
<evidence type="ECO:0000256" key="2">
    <source>
        <dbReference type="ARBA" id="ARBA00006415"/>
    </source>
</evidence>
<keyword evidence="4" id="KW-0813">Transport</keyword>
<dbReference type="VEuPathDB" id="FungiDB:PSTT_10265"/>
<evidence type="ECO:0000256" key="8">
    <source>
        <dbReference type="ARBA" id="ARBA00023054"/>
    </source>
</evidence>
<feature type="domain" description="Cux N-terminal" evidence="14">
    <location>
        <begin position="42"/>
        <end position="142"/>
    </location>
</feature>
<name>A0A2S4V4Z5_9BASI</name>
<keyword evidence="16" id="KW-1185">Reference proteome</keyword>
<feature type="compositionally biased region" description="Polar residues" evidence="11">
    <location>
        <begin position="540"/>
        <end position="560"/>
    </location>
</feature>
<comment type="caution">
    <text evidence="15">The sequence shown here is derived from an EMBL/GenBank/DDBJ whole genome shotgun (WGS) entry which is preliminary data.</text>
</comment>
<sequence>WPCCSTQAKPNHFERNRSTKPAWPLSYPTVLISRKPWQHGEKDINLSTLQKSLDTSGLEIVENQKDSLMGRKKLAEQTRDFKKMPDQEKVGGFKGLLKAYQAEIDALTKRSKTSESAFLNIYKLLAEAPDPYPLLEAAVDQTVRASEAKLLESELTRANDQIKSLTSQLKDTEKVEKELQKQTEKLEKLENKLEEMVKLQVSTKEAELDAVYGERIMNFQQREKDLTKQVDLTKKQLADLRMSNESNQAKILDDSSRREFETVSRRAEIELVELDLERSQRRNEEVERRNEKLRAEIEAVRSGSEAQERIQTLESQITELQSETTRLLSTLETQKNTIDEYQEQRSKIEIEYNRQTKKLDQEIQTLKEKVSQFSDYDEIKRELEIIKYVEFASLDPEDEENGGCDDCSPDSSSLNIAIKMPNPNAEKANKQKTKSLETLLISKNRKLQDDLTTLRVMHDELLVSSRMNTIENEKLKSELEKLKSLNESLENDLSRIQASSTQTSQPTNTTEAHVSSQDELNRGSQQEKEKGTQRGIGRSLPSSIQQQDPSTTHRMTSDTSILPIITSQRDRFRQRNSELEEELRKQFETISNTRNEMKSLQNDNLKLYEKVRYLQSYRDHTTTSASNDHSSRFNRFNSSSASSVHHDTVSRKDEELSKYRGIYEEHMNPFEKFRGRERMGALQALNPLDKLVLHTANFVLGNRLTRNLFLIYVLILHFLLFFTYGESAWRSDDLQQSTLRPPIPIKNSMPS</sequence>
<evidence type="ECO:0000256" key="11">
    <source>
        <dbReference type="SAM" id="MobiDB-lite"/>
    </source>
</evidence>
<accession>A0A2S4V4Z5</accession>
<evidence type="ECO:0000256" key="4">
    <source>
        <dbReference type="ARBA" id="ARBA00022448"/>
    </source>
</evidence>
<comment type="similarity">
    <text evidence="2">Belongs to the CASP family.</text>
</comment>
<feature type="transmembrane region" description="Helical" evidence="12">
    <location>
        <begin position="708"/>
        <end position="725"/>
    </location>
</feature>
<feature type="compositionally biased region" description="Low complexity" evidence="11">
    <location>
        <begin position="497"/>
        <end position="510"/>
    </location>
</feature>
<feature type="region of interest" description="Disordered" evidence="11">
    <location>
        <begin position="496"/>
        <end position="577"/>
    </location>
</feature>
<feature type="coiled-coil region" evidence="10">
    <location>
        <begin position="148"/>
        <end position="206"/>
    </location>
</feature>